<sequence>MNPIINLRLYRRLKLEEITGLKRASIYNRLNPNSKYFDPTFPKPISLSVGNRGSVAWIASEVDAWIETRIAASRSIASF</sequence>
<dbReference type="PANTHER" id="PTHR36154:SF1">
    <property type="entry name" value="DNA-BINDING TRANSCRIPTIONAL ACTIVATOR ALPA"/>
    <property type="match status" value="1"/>
</dbReference>
<reference evidence="1" key="1">
    <citation type="submission" date="2021-04" db="EMBL/GenBank/DDBJ databases">
        <title>novel species isolated from subtropical streams in China.</title>
        <authorList>
            <person name="Lu H."/>
        </authorList>
    </citation>
    <scope>NUCLEOTIDE SEQUENCE</scope>
    <source>
        <strain evidence="1">FT137W</strain>
    </source>
</reference>
<dbReference type="InterPro" id="IPR010260">
    <property type="entry name" value="AlpA"/>
</dbReference>
<proteinExistence type="predicted"/>
<evidence type="ECO:0000313" key="1">
    <source>
        <dbReference type="EMBL" id="MBR7798890.1"/>
    </source>
</evidence>
<dbReference type="PANTHER" id="PTHR36154">
    <property type="entry name" value="DNA-BINDING TRANSCRIPTIONAL ACTIVATOR ALPA"/>
    <property type="match status" value="1"/>
</dbReference>
<dbReference type="AlphaFoldDB" id="A0A941DY33"/>
<comment type="caution">
    <text evidence="1">The sequence shown here is derived from an EMBL/GenBank/DDBJ whole genome shotgun (WGS) entry which is preliminary data.</text>
</comment>
<dbReference type="EMBL" id="JAGSPJ010000001">
    <property type="protein sequence ID" value="MBR7798890.1"/>
    <property type="molecule type" value="Genomic_DNA"/>
</dbReference>
<dbReference type="Pfam" id="PF05930">
    <property type="entry name" value="Phage_AlpA"/>
    <property type="match status" value="1"/>
</dbReference>
<dbReference type="Gene3D" id="1.10.238.160">
    <property type="match status" value="1"/>
</dbReference>
<dbReference type="InterPro" id="IPR052931">
    <property type="entry name" value="Prophage_regulatory_activator"/>
</dbReference>
<accession>A0A941DY33</accession>
<name>A0A941DY33_9BURK</name>
<keyword evidence="2" id="KW-1185">Reference proteome</keyword>
<dbReference type="RefSeq" id="WP_212674014.1">
    <property type="nucleotide sequence ID" value="NZ_JAGSPJ010000001.1"/>
</dbReference>
<gene>
    <name evidence="1" type="ORF">KDM90_02560</name>
</gene>
<dbReference type="Proteomes" id="UP000678545">
    <property type="component" value="Unassembled WGS sequence"/>
</dbReference>
<protein>
    <submittedName>
        <fullName evidence="1">AlpA family phage regulatory protein</fullName>
    </submittedName>
</protein>
<organism evidence="1 2">
    <name type="scientific">Undibacterium fentianense</name>
    <dbReference type="NCBI Taxonomy" id="2828728"/>
    <lineage>
        <taxon>Bacteria</taxon>
        <taxon>Pseudomonadati</taxon>
        <taxon>Pseudomonadota</taxon>
        <taxon>Betaproteobacteria</taxon>
        <taxon>Burkholderiales</taxon>
        <taxon>Oxalobacteraceae</taxon>
        <taxon>Undibacterium</taxon>
    </lineage>
</organism>
<evidence type="ECO:0000313" key="2">
    <source>
        <dbReference type="Proteomes" id="UP000678545"/>
    </source>
</evidence>